<accession>A0A4R1FQY9</accession>
<evidence type="ECO:0000313" key="2">
    <source>
        <dbReference type="Proteomes" id="UP000294856"/>
    </source>
</evidence>
<dbReference type="Gene3D" id="3.30.530.20">
    <property type="match status" value="1"/>
</dbReference>
<proteinExistence type="predicted"/>
<name>A0A4R1FQY9_9NOCA</name>
<keyword evidence="2" id="KW-1185">Reference proteome</keyword>
<evidence type="ECO:0000313" key="1">
    <source>
        <dbReference type="EMBL" id="TCJ97317.1"/>
    </source>
</evidence>
<gene>
    <name evidence="1" type="ORF">DFR71_3359</name>
</gene>
<dbReference type="InterPro" id="IPR023393">
    <property type="entry name" value="START-like_dom_sf"/>
</dbReference>
<dbReference type="InterPro" id="IPR019587">
    <property type="entry name" value="Polyketide_cyclase/dehydratase"/>
</dbReference>
<dbReference type="AlphaFoldDB" id="A0A4R1FQY9"/>
<dbReference type="Pfam" id="PF10604">
    <property type="entry name" value="Polyketide_cyc2"/>
    <property type="match status" value="1"/>
</dbReference>
<dbReference type="SUPFAM" id="SSF55961">
    <property type="entry name" value="Bet v1-like"/>
    <property type="match status" value="1"/>
</dbReference>
<comment type="caution">
    <text evidence="1">The sequence shown here is derived from an EMBL/GenBank/DDBJ whole genome shotgun (WGS) entry which is preliminary data.</text>
</comment>
<dbReference type="STRING" id="1210063.GCA_001612665_01020"/>
<dbReference type="EMBL" id="SMFR01000002">
    <property type="protein sequence ID" value="TCJ97317.1"/>
    <property type="molecule type" value="Genomic_DNA"/>
</dbReference>
<protein>
    <submittedName>
        <fullName evidence="1">Carbon monoxide dehydrogenase subunit G</fullName>
    </submittedName>
</protein>
<sequence>MPRADRHGTPGTGYCFSVAKLKLSVDVPVPPDQAWAHASDLPHLGDWLTIHEAWRGTLPEELTPGTVLVGIARVKGFRNKVTWTVRTARPPRELALTGAGIGGTKFGLGLLVEPSGSGSKVSVDIDLGGAPLFGPIGSAVAKALRGDIERSLEMFVKLYG</sequence>
<dbReference type="Proteomes" id="UP000294856">
    <property type="component" value="Unassembled WGS sequence"/>
</dbReference>
<organism evidence="1 2">
    <name type="scientific">Nocardia alba</name>
    <dbReference type="NCBI Taxonomy" id="225051"/>
    <lineage>
        <taxon>Bacteria</taxon>
        <taxon>Bacillati</taxon>
        <taxon>Actinomycetota</taxon>
        <taxon>Actinomycetes</taxon>
        <taxon>Mycobacteriales</taxon>
        <taxon>Nocardiaceae</taxon>
        <taxon>Nocardia</taxon>
    </lineage>
</organism>
<reference evidence="1 2" key="1">
    <citation type="submission" date="2019-03" db="EMBL/GenBank/DDBJ databases">
        <title>Genomic Encyclopedia of Type Strains, Phase IV (KMG-IV): sequencing the most valuable type-strain genomes for metagenomic binning, comparative biology and taxonomic classification.</title>
        <authorList>
            <person name="Goeker M."/>
        </authorList>
    </citation>
    <scope>NUCLEOTIDE SEQUENCE [LARGE SCALE GENOMIC DNA]</scope>
    <source>
        <strain evidence="1 2">DSM 44684</strain>
    </source>
</reference>
<dbReference type="CDD" id="cd07812">
    <property type="entry name" value="SRPBCC"/>
    <property type="match status" value="1"/>
</dbReference>